<dbReference type="OrthoDB" id="224010at2"/>
<comment type="similarity">
    <text evidence="2">Belongs to the VKOR family.</text>
</comment>
<dbReference type="CDD" id="cd12920">
    <property type="entry name" value="VKOR_3"/>
    <property type="match status" value="1"/>
</dbReference>
<keyword evidence="9" id="KW-0676">Redox-active center</keyword>
<dbReference type="EMBL" id="LUKE01000003">
    <property type="protein sequence ID" value="KYG63837.1"/>
    <property type="molecule type" value="Genomic_DNA"/>
</dbReference>
<reference evidence="12 13" key="1">
    <citation type="submission" date="2016-03" db="EMBL/GenBank/DDBJ databases">
        <authorList>
            <person name="Ploux O."/>
        </authorList>
    </citation>
    <scope>NUCLEOTIDE SEQUENCE [LARGE SCALE GENOMIC DNA]</scope>
    <source>
        <strain evidence="12 13">R0</strain>
    </source>
</reference>
<comment type="caution">
    <text evidence="12">The sequence shown here is derived from an EMBL/GenBank/DDBJ whole genome shotgun (WGS) entry which is preliminary data.</text>
</comment>
<feature type="transmembrane region" description="Helical" evidence="10">
    <location>
        <begin position="69"/>
        <end position="89"/>
    </location>
</feature>
<protein>
    <submittedName>
        <fullName evidence="12">Fused vitamin K epoxide reductase/thioredoxin</fullName>
    </submittedName>
</protein>
<feature type="transmembrane region" description="Helical" evidence="10">
    <location>
        <begin position="101"/>
        <end position="120"/>
    </location>
</feature>
<feature type="transmembrane region" description="Helical" evidence="10">
    <location>
        <begin position="126"/>
        <end position="149"/>
    </location>
</feature>
<evidence type="ECO:0000256" key="3">
    <source>
        <dbReference type="ARBA" id="ARBA00022692"/>
    </source>
</evidence>
<evidence type="ECO:0000256" key="8">
    <source>
        <dbReference type="ARBA" id="ARBA00023157"/>
    </source>
</evidence>
<evidence type="ECO:0000256" key="4">
    <source>
        <dbReference type="ARBA" id="ARBA00022719"/>
    </source>
</evidence>
<name>A0A150WJ71_BDEBC</name>
<keyword evidence="8" id="KW-1015">Disulfide bond</keyword>
<sequence>MKNNAKNSFLLVALISTLLALGVFGYLSTHYYELKFGAPTEGSMCNINDVMNCDAVAASSFSALFGIPMALWGLATNLVLLYFLLVTRFNLVQDKEKASRYTLMLSGITLIASIVMGLISTQMANLCIFCITSYVLSLITFICVLLGAYEVSVSNLMNDFKDIFVTERWVLGFAIAIPVIAFLGNIMFLESHGYSKIAKISEEKIAYWNVATVQTFDPAAGLILQKGTGEPVMTIVEFADFRCPHCKHAAPGLHAFTKSRPDVRLQFKPFPLDGTCNQAIQGGDGISCGIAAAVMCAEQQSKKGWETHDFFFDTQETVLRTPNLDQNLQAASEKLGLNLDELKKCVQDPAMQESIRKMAKEGATAQIRGTPTIFVNNKLLEGGHLVPVLEAAYQSLKK</sequence>
<dbReference type="InterPro" id="IPR001853">
    <property type="entry name" value="DSBA-like_thioredoxin_dom"/>
</dbReference>
<keyword evidence="6" id="KW-0560">Oxidoreductase</keyword>
<evidence type="ECO:0000313" key="13">
    <source>
        <dbReference type="Proteomes" id="UP000075320"/>
    </source>
</evidence>
<evidence type="ECO:0000256" key="5">
    <source>
        <dbReference type="ARBA" id="ARBA00022989"/>
    </source>
</evidence>
<keyword evidence="4" id="KW-0874">Quinone</keyword>
<evidence type="ECO:0000256" key="10">
    <source>
        <dbReference type="SAM" id="Phobius"/>
    </source>
</evidence>
<evidence type="ECO:0000256" key="7">
    <source>
        <dbReference type="ARBA" id="ARBA00023136"/>
    </source>
</evidence>
<proteinExistence type="inferred from homology"/>
<dbReference type="Gene3D" id="1.20.1440.130">
    <property type="entry name" value="VKOR domain"/>
    <property type="match status" value="1"/>
</dbReference>
<evidence type="ECO:0000313" key="12">
    <source>
        <dbReference type="EMBL" id="KYG63837.1"/>
    </source>
</evidence>
<keyword evidence="7 10" id="KW-0472">Membrane</keyword>
<dbReference type="SMART" id="SM00756">
    <property type="entry name" value="VKc"/>
    <property type="match status" value="1"/>
</dbReference>
<comment type="subcellular location">
    <subcellularLocation>
        <location evidence="1">Membrane</location>
        <topology evidence="1">Multi-pass membrane protein</topology>
    </subcellularLocation>
</comment>
<feature type="domain" description="Vitamin K epoxide reductase" evidence="11">
    <location>
        <begin position="6"/>
        <end position="148"/>
    </location>
</feature>
<keyword evidence="13" id="KW-1185">Reference proteome</keyword>
<dbReference type="GO" id="GO:0016491">
    <property type="term" value="F:oxidoreductase activity"/>
    <property type="evidence" value="ECO:0007669"/>
    <property type="project" value="UniProtKB-KW"/>
</dbReference>
<dbReference type="Proteomes" id="UP000075320">
    <property type="component" value="Unassembled WGS sequence"/>
</dbReference>
<dbReference type="Pfam" id="PF07884">
    <property type="entry name" value="VKOR"/>
    <property type="match status" value="1"/>
</dbReference>
<evidence type="ECO:0000259" key="11">
    <source>
        <dbReference type="SMART" id="SM00756"/>
    </source>
</evidence>
<dbReference type="PANTHER" id="PTHR34573">
    <property type="entry name" value="VKC DOMAIN-CONTAINING PROTEIN"/>
    <property type="match status" value="1"/>
</dbReference>
<dbReference type="RefSeq" id="WP_061835731.1">
    <property type="nucleotide sequence ID" value="NZ_LUKE01000003.1"/>
</dbReference>
<gene>
    <name evidence="12" type="ORF">AZI86_13540</name>
</gene>
<dbReference type="SUPFAM" id="SSF52833">
    <property type="entry name" value="Thioredoxin-like"/>
    <property type="match status" value="1"/>
</dbReference>
<dbReference type="PANTHER" id="PTHR34573:SF1">
    <property type="entry name" value="VITAMIN K EPOXIDE REDUCTASE DOMAIN-CONTAINING PROTEIN"/>
    <property type="match status" value="1"/>
</dbReference>
<dbReference type="InterPro" id="IPR038354">
    <property type="entry name" value="VKOR_sf"/>
</dbReference>
<dbReference type="InterPro" id="IPR012932">
    <property type="entry name" value="VKOR"/>
</dbReference>
<evidence type="ECO:0000256" key="2">
    <source>
        <dbReference type="ARBA" id="ARBA00006214"/>
    </source>
</evidence>
<dbReference type="Pfam" id="PF01323">
    <property type="entry name" value="DSBA"/>
    <property type="match status" value="1"/>
</dbReference>
<dbReference type="GO" id="GO:0016020">
    <property type="term" value="C:membrane"/>
    <property type="evidence" value="ECO:0007669"/>
    <property type="project" value="UniProtKB-SubCell"/>
</dbReference>
<evidence type="ECO:0000256" key="6">
    <source>
        <dbReference type="ARBA" id="ARBA00023002"/>
    </source>
</evidence>
<dbReference type="AlphaFoldDB" id="A0A150WJ71"/>
<feature type="transmembrane region" description="Helical" evidence="10">
    <location>
        <begin position="169"/>
        <end position="189"/>
    </location>
</feature>
<organism evidence="12 13">
    <name type="scientific">Bdellovibrio bacteriovorus</name>
    <dbReference type="NCBI Taxonomy" id="959"/>
    <lineage>
        <taxon>Bacteria</taxon>
        <taxon>Pseudomonadati</taxon>
        <taxon>Bdellovibrionota</taxon>
        <taxon>Bdellovibrionia</taxon>
        <taxon>Bdellovibrionales</taxon>
        <taxon>Pseudobdellovibrionaceae</taxon>
        <taxon>Bdellovibrio</taxon>
    </lineage>
</organism>
<dbReference type="GO" id="GO:0048038">
    <property type="term" value="F:quinone binding"/>
    <property type="evidence" value="ECO:0007669"/>
    <property type="project" value="UniProtKB-KW"/>
</dbReference>
<evidence type="ECO:0000256" key="1">
    <source>
        <dbReference type="ARBA" id="ARBA00004141"/>
    </source>
</evidence>
<dbReference type="InterPro" id="IPR036249">
    <property type="entry name" value="Thioredoxin-like_sf"/>
</dbReference>
<accession>A0A150WJ71</accession>
<keyword evidence="3 10" id="KW-0812">Transmembrane</keyword>
<evidence type="ECO:0000256" key="9">
    <source>
        <dbReference type="ARBA" id="ARBA00023284"/>
    </source>
</evidence>
<keyword evidence="5 10" id="KW-1133">Transmembrane helix</keyword>
<dbReference type="Gene3D" id="3.40.30.10">
    <property type="entry name" value="Glutaredoxin"/>
    <property type="match status" value="1"/>
</dbReference>